<accession>A0A1H3BKY4</accession>
<evidence type="ECO:0000313" key="2">
    <source>
        <dbReference type="EMBL" id="SDX41759.1"/>
    </source>
</evidence>
<proteinExistence type="predicted"/>
<dbReference type="Pfam" id="PF05119">
    <property type="entry name" value="Terminase_4"/>
    <property type="match status" value="1"/>
</dbReference>
<reference evidence="3" key="1">
    <citation type="submission" date="2016-10" db="EMBL/GenBank/DDBJ databases">
        <authorList>
            <person name="Varghese N."/>
            <person name="Submissions S."/>
        </authorList>
    </citation>
    <scope>NUCLEOTIDE SEQUENCE [LARGE SCALE GENOMIC DNA]</scope>
    <source>
        <strain evidence="3">VPI 5359</strain>
    </source>
</reference>
<feature type="region of interest" description="Disordered" evidence="1">
    <location>
        <begin position="1"/>
        <end position="23"/>
    </location>
</feature>
<gene>
    <name evidence="2" type="ORF">SAMN04488579_10294</name>
</gene>
<dbReference type="Proteomes" id="UP000199652">
    <property type="component" value="Unassembled WGS sequence"/>
</dbReference>
<organism evidence="2 3">
    <name type="scientific">Eubacterium barkeri</name>
    <name type="common">Clostridium barkeri</name>
    <dbReference type="NCBI Taxonomy" id="1528"/>
    <lineage>
        <taxon>Bacteria</taxon>
        <taxon>Bacillati</taxon>
        <taxon>Bacillota</taxon>
        <taxon>Clostridia</taxon>
        <taxon>Eubacteriales</taxon>
        <taxon>Eubacteriaceae</taxon>
        <taxon>Eubacterium</taxon>
    </lineage>
</organism>
<protein>
    <submittedName>
        <fullName evidence="2">Phage terminase, small subunit, putative, P27 family</fullName>
    </submittedName>
</protein>
<dbReference type="RefSeq" id="WP_176770793.1">
    <property type="nucleotide sequence ID" value="NZ_FNOU01000002.1"/>
</dbReference>
<name>A0A1H3BKY4_EUBBA</name>
<dbReference type="NCBIfam" id="TIGR01558">
    <property type="entry name" value="sm_term_P27"/>
    <property type="match status" value="1"/>
</dbReference>
<keyword evidence="3" id="KW-1185">Reference proteome</keyword>
<dbReference type="AlphaFoldDB" id="A0A1H3BKY4"/>
<dbReference type="EMBL" id="FNOU01000002">
    <property type="protein sequence ID" value="SDX41759.1"/>
    <property type="molecule type" value="Genomic_DNA"/>
</dbReference>
<dbReference type="InterPro" id="IPR006448">
    <property type="entry name" value="Phage_term_ssu_P27"/>
</dbReference>
<evidence type="ECO:0000313" key="3">
    <source>
        <dbReference type="Proteomes" id="UP000199652"/>
    </source>
</evidence>
<evidence type="ECO:0000256" key="1">
    <source>
        <dbReference type="SAM" id="MobiDB-lite"/>
    </source>
</evidence>
<dbReference type="STRING" id="1528.SAMN04488579_10294"/>
<sequence>MARSRKPAELKSKHLTEEERLNDGLIQSEDKKVLREKFRNPPTWMNKESKAEYRRIIKVLDGLDYISDADINNLAGYCNAFVAYRRVTKELDDEDLTILQINARGDEKEVKNPKISIQAAYAEEMRKFAALLGLTIDSRLKIASMKVKEKKDEVEELFGDI</sequence>